<name>A0ABR3LHR4_9TELE</name>
<gene>
    <name evidence="1" type="ORF">QQF64_019387</name>
</gene>
<dbReference type="EMBL" id="JAYMGO010000022">
    <property type="protein sequence ID" value="KAL1251591.1"/>
    <property type="molecule type" value="Genomic_DNA"/>
</dbReference>
<comment type="caution">
    <text evidence="1">The sequence shown here is derived from an EMBL/GenBank/DDBJ whole genome shotgun (WGS) entry which is preliminary data.</text>
</comment>
<sequence>MGVALQPLIMIVLSYNSKKTWFNRSCSLRKYSISTKRAKEGEEAMPTTVLLLLSAVLFAGTVEAKPYNIQICLPIKWTLPS</sequence>
<dbReference type="Proteomes" id="UP001558613">
    <property type="component" value="Unassembled WGS sequence"/>
</dbReference>
<accession>A0ABR3LHR4</accession>
<proteinExistence type="predicted"/>
<evidence type="ECO:0000313" key="1">
    <source>
        <dbReference type="EMBL" id="KAL1251591.1"/>
    </source>
</evidence>
<protein>
    <submittedName>
        <fullName evidence="1">Uncharacterized protein</fullName>
    </submittedName>
</protein>
<reference evidence="1 2" key="1">
    <citation type="submission" date="2023-09" db="EMBL/GenBank/DDBJ databases">
        <authorList>
            <person name="Wang M."/>
        </authorList>
    </citation>
    <scope>NUCLEOTIDE SEQUENCE [LARGE SCALE GENOMIC DNA]</scope>
    <source>
        <strain evidence="1">GT-2023</strain>
        <tissue evidence="1">Liver</tissue>
    </source>
</reference>
<keyword evidence="2" id="KW-1185">Reference proteome</keyword>
<evidence type="ECO:0000313" key="2">
    <source>
        <dbReference type="Proteomes" id="UP001558613"/>
    </source>
</evidence>
<organism evidence="1 2">
    <name type="scientific">Cirrhinus molitorella</name>
    <name type="common">mud carp</name>
    <dbReference type="NCBI Taxonomy" id="172907"/>
    <lineage>
        <taxon>Eukaryota</taxon>
        <taxon>Metazoa</taxon>
        <taxon>Chordata</taxon>
        <taxon>Craniata</taxon>
        <taxon>Vertebrata</taxon>
        <taxon>Euteleostomi</taxon>
        <taxon>Actinopterygii</taxon>
        <taxon>Neopterygii</taxon>
        <taxon>Teleostei</taxon>
        <taxon>Ostariophysi</taxon>
        <taxon>Cypriniformes</taxon>
        <taxon>Cyprinidae</taxon>
        <taxon>Labeoninae</taxon>
        <taxon>Labeonini</taxon>
        <taxon>Cirrhinus</taxon>
    </lineage>
</organism>